<dbReference type="PANTHER" id="PTHR28518:SF1">
    <property type="entry name" value="TRNA-SPLICING ENDONUCLEASE SUBUNIT SEN15"/>
    <property type="match status" value="1"/>
</dbReference>
<dbReference type="Proteomes" id="UP000799428">
    <property type="component" value="Unassembled WGS sequence"/>
</dbReference>
<dbReference type="SUPFAM" id="SSF53032">
    <property type="entry name" value="tRNA-intron endonuclease catalytic domain-like"/>
    <property type="match status" value="1"/>
</dbReference>
<feature type="domain" description="tRNA-splicing endonuclease subunit Sen15" evidence="3">
    <location>
        <begin position="42"/>
        <end position="198"/>
    </location>
</feature>
<proteinExistence type="inferred from homology"/>
<gene>
    <name evidence="4" type="ORF">K504DRAFT_453988</name>
</gene>
<dbReference type="InterPro" id="IPR036167">
    <property type="entry name" value="tRNA_intron_Endo_cat-like_sf"/>
</dbReference>
<protein>
    <recommendedName>
        <fullName evidence="3">tRNA-splicing endonuclease subunit Sen15 domain-containing protein</fullName>
    </recommendedName>
</protein>
<name>A0A6G1KF31_9PLEO</name>
<comment type="similarity">
    <text evidence="1">Belongs to the SEN15 family.</text>
</comment>
<evidence type="ECO:0000256" key="1">
    <source>
        <dbReference type="ARBA" id="ARBA00006091"/>
    </source>
</evidence>
<evidence type="ECO:0000313" key="4">
    <source>
        <dbReference type="EMBL" id="KAF2710967.1"/>
    </source>
</evidence>
<dbReference type="PANTHER" id="PTHR28518">
    <property type="entry name" value="TRNA-SPLICING ENDONUCLEASE SUBUNIT SEN15"/>
    <property type="match status" value="1"/>
</dbReference>
<dbReference type="Pfam" id="PF09631">
    <property type="entry name" value="Sen15"/>
    <property type="match status" value="1"/>
</dbReference>
<dbReference type="FunFam" id="3.40.1350.10:FF:000012">
    <property type="entry name" value="Probable tRNA-splicing endonuclease subunit sen-15"/>
    <property type="match status" value="1"/>
</dbReference>
<evidence type="ECO:0000259" key="3">
    <source>
        <dbReference type="Pfam" id="PF09631"/>
    </source>
</evidence>
<dbReference type="EMBL" id="MU005768">
    <property type="protein sequence ID" value="KAF2710967.1"/>
    <property type="molecule type" value="Genomic_DNA"/>
</dbReference>
<evidence type="ECO:0000313" key="5">
    <source>
        <dbReference type="Proteomes" id="UP000799428"/>
    </source>
</evidence>
<organism evidence="4 5">
    <name type="scientific">Pleomassaria siparia CBS 279.74</name>
    <dbReference type="NCBI Taxonomy" id="1314801"/>
    <lineage>
        <taxon>Eukaryota</taxon>
        <taxon>Fungi</taxon>
        <taxon>Dikarya</taxon>
        <taxon>Ascomycota</taxon>
        <taxon>Pezizomycotina</taxon>
        <taxon>Dothideomycetes</taxon>
        <taxon>Pleosporomycetidae</taxon>
        <taxon>Pleosporales</taxon>
        <taxon>Pleomassariaceae</taxon>
        <taxon>Pleomassaria</taxon>
    </lineage>
</organism>
<dbReference type="GO" id="GO:0000379">
    <property type="term" value="P:tRNA-type intron splice site recognition and cleavage"/>
    <property type="evidence" value="ECO:0007669"/>
    <property type="project" value="InterPro"/>
</dbReference>
<reference evidence="4" key="1">
    <citation type="journal article" date="2020" name="Stud. Mycol.">
        <title>101 Dothideomycetes genomes: a test case for predicting lifestyles and emergence of pathogens.</title>
        <authorList>
            <person name="Haridas S."/>
            <person name="Albert R."/>
            <person name="Binder M."/>
            <person name="Bloem J."/>
            <person name="Labutti K."/>
            <person name="Salamov A."/>
            <person name="Andreopoulos B."/>
            <person name="Baker S."/>
            <person name="Barry K."/>
            <person name="Bills G."/>
            <person name="Bluhm B."/>
            <person name="Cannon C."/>
            <person name="Castanera R."/>
            <person name="Culley D."/>
            <person name="Daum C."/>
            <person name="Ezra D."/>
            <person name="Gonzalez J."/>
            <person name="Henrissat B."/>
            <person name="Kuo A."/>
            <person name="Liang C."/>
            <person name="Lipzen A."/>
            <person name="Lutzoni F."/>
            <person name="Magnuson J."/>
            <person name="Mondo S."/>
            <person name="Nolan M."/>
            <person name="Ohm R."/>
            <person name="Pangilinan J."/>
            <person name="Park H.-J."/>
            <person name="Ramirez L."/>
            <person name="Alfaro M."/>
            <person name="Sun H."/>
            <person name="Tritt A."/>
            <person name="Yoshinaga Y."/>
            <person name="Zwiers L.-H."/>
            <person name="Turgeon B."/>
            <person name="Goodwin S."/>
            <person name="Spatafora J."/>
            <person name="Crous P."/>
            <person name="Grigoriev I."/>
        </authorList>
    </citation>
    <scope>NUCLEOTIDE SEQUENCE</scope>
    <source>
        <strain evidence="4">CBS 279.74</strain>
    </source>
</reference>
<dbReference type="GO" id="GO:0000214">
    <property type="term" value="C:tRNA-intron endonuclease complex"/>
    <property type="evidence" value="ECO:0007669"/>
    <property type="project" value="InterPro"/>
</dbReference>
<dbReference type="InterPro" id="IPR018593">
    <property type="entry name" value="tRNA-endonuc_su_Sen15"/>
</dbReference>
<dbReference type="OrthoDB" id="10002170at2759"/>
<dbReference type="GO" id="GO:0000213">
    <property type="term" value="F:tRNA-intron lyase activity"/>
    <property type="evidence" value="ECO:0007669"/>
    <property type="project" value="TreeGrafter"/>
</dbReference>
<dbReference type="AlphaFoldDB" id="A0A6G1KF31"/>
<keyword evidence="2" id="KW-0819">tRNA processing</keyword>
<dbReference type="Gene3D" id="3.40.1350.10">
    <property type="match status" value="1"/>
</dbReference>
<evidence type="ECO:0000256" key="2">
    <source>
        <dbReference type="ARBA" id="ARBA00022694"/>
    </source>
</evidence>
<dbReference type="InterPro" id="IPR042777">
    <property type="entry name" value="Sen15_fungi"/>
</dbReference>
<accession>A0A6G1KF31</accession>
<keyword evidence="5" id="KW-1185">Reference proteome</keyword>
<dbReference type="InterPro" id="IPR011856">
    <property type="entry name" value="tRNA_endonuc-like_dom_sf"/>
</dbReference>
<sequence length="198" mass="22399">MTQPDDRKQAVLPSPLQTLLLGDLDRNSPKNHLPSLHSLALQVQHNLQYMHSWTDLRIHTHSPITNQPLPRPLLSGLPPLRLYVHPDEQIELLKQADRQRIANKEAGGGSNALVIKPDPEYEWILPTRLSEKWTLRRLADVFGAISMVPPEGDSAMVNNHGQANRWRSTKRIVMATADTDSTIVYYIIHDGVVKPRPN</sequence>
<dbReference type="GO" id="GO:0003676">
    <property type="term" value="F:nucleic acid binding"/>
    <property type="evidence" value="ECO:0007669"/>
    <property type="project" value="InterPro"/>
</dbReference>